<feature type="domain" description="HTH cro/C1-type" evidence="1">
    <location>
        <begin position="77"/>
        <end position="107"/>
    </location>
</feature>
<reference evidence="2 3" key="1">
    <citation type="submission" date="2021-03" db="EMBL/GenBank/DDBJ databases">
        <title>Actinoplanes flavus sp. nov., a novel actinomycete isolated from Coconut Palm rhizosphere soil.</title>
        <authorList>
            <person name="Luo X."/>
        </authorList>
    </citation>
    <scope>NUCLEOTIDE SEQUENCE [LARGE SCALE GENOMIC DNA]</scope>
    <source>
        <strain evidence="2 3">NEAU-H7</strain>
    </source>
</reference>
<evidence type="ECO:0000259" key="1">
    <source>
        <dbReference type="PROSITE" id="PS50943"/>
    </source>
</evidence>
<dbReference type="EMBL" id="JAGFNS010000017">
    <property type="protein sequence ID" value="MBO3740917.1"/>
    <property type="molecule type" value="Genomic_DNA"/>
</dbReference>
<accession>A0ABS3UQ78</accession>
<dbReference type="SUPFAM" id="SSF47413">
    <property type="entry name" value="lambda repressor-like DNA-binding domains"/>
    <property type="match status" value="1"/>
</dbReference>
<evidence type="ECO:0000313" key="3">
    <source>
        <dbReference type="Proteomes" id="UP000679690"/>
    </source>
</evidence>
<dbReference type="InterPro" id="IPR001387">
    <property type="entry name" value="Cro/C1-type_HTH"/>
</dbReference>
<dbReference type="Pfam" id="PF13560">
    <property type="entry name" value="HTH_31"/>
    <property type="match status" value="1"/>
</dbReference>
<comment type="caution">
    <text evidence="2">The sequence shown here is derived from an EMBL/GenBank/DDBJ whole genome shotgun (WGS) entry which is preliminary data.</text>
</comment>
<dbReference type="PROSITE" id="PS50943">
    <property type="entry name" value="HTH_CROC1"/>
    <property type="match status" value="1"/>
</dbReference>
<dbReference type="CDD" id="cd00093">
    <property type="entry name" value="HTH_XRE"/>
    <property type="match status" value="1"/>
</dbReference>
<name>A0ABS3UQ78_9ACTN</name>
<protein>
    <submittedName>
        <fullName evidence="2">Helix-turn-helix domain-containing protein</fullName>
    </submittedName>
</protein>
<dbReference type="InterPro" id="IPR010982">
    <property type="entry name" value="Lambda_DNA-bd_dom_sf"/>
</dbReference>
<dbReference type="Proteomes" id="UP000679690">
    <property type="component" value="Unassembled WGS sequence"/>
</dbReference>
<proteinExistence type="predicted"/>
<evidence type="ECO:0000313" key="2">
    <source>
        <dbReference type="EMBL" id="MBO3740917.1"/>
    </source>
</evidence>
<dbReference type="Gene3D" id="1.10.260.40">
    <property type="entry name" value="lambda repressor-like DNA-binding domains"/>
    <property type="match status" value="1"/>
</dbReference>
<organism evidence="2 3">
    <name type="scientific">Actinoplanes flavus</name>
    <dbReference type="NCBI Taxonomy" id="2820290"/>
    <lineage>
        <taxon>Bacteria</taxon>
        <taxon>Bacillati</taxon>
        <taxon>Actinomycetota</taxon>
        <taxon>Actinomycetes</taxon>
        <taxon>Micromonosporales</taxon>
        <taxon>Micromonosporaceae</taxon>
        <taxon>Actinoplanes</taxon>
    </lineage>
</organism>
<keyword evidence="3" id="KW-1185">Reference proteome</keyword>
<gene>
    <name evidence="2" type="ORF">J5X75_25720</name>
</gene>
<sequence>MTAAAFPRNTGQTNNRRLMEAVKPWNTDTGNSDDSSSPWVFLPVSYAASGGIFEDAMQWVFLPSAAPRTKSSLPRLVRQIREWTGWSQRDLASILGTSHTTVRKLESEGRVTARSRDAATRVAPTHDLIRRLIVVAHHDSGRLATALNAQSHLKGKRVVDLITSGDYPSAYVAAARALRGTRTGMLAPAGNRAIRNATMELP</sequence>